<dbReference type="NCBIfam" id="NF041471">
    <property type="entry name" value="phage_reg_YmfL"/>
    <property type="match status" value="1"/>
</dbReference>
<evidence type="ECO:0000313" key="2">
    <source>
        <dbReference type="EMBL" id="VGL34800.1"/>
    </source>
</evidence>
<dbReference type="GO" id="GO:0003677">
    <property type="term" value="F:DNA binding"/>
    <property type="evidence" value="ECO:0007669"/>
    <property type="project" value="InterPro"/>
</dbReference>
<dbReference type="EMBL" id="CAAHDD010000003">
    <property type="protein sequence ID" value="VGM17839.1"/>
    <property type="molecule type" value="Genomic_DNA"/>
</dbReference>
<dbReference type="InterPro" id="IPR009679">
    <property type="entry name" value="Phage_186_CII-like"/>
</dbReference>
<dbReference type="AlphaFoldDB" id="A0A486MHV5"/>
<dbReference type="EMBL" id="CAAHCP010000001">
    <property type="protein sequence ID" value="VGL34800.1"/>
    <property type="molecule type" value="Genomic_DNA"/>
</dbReference>
<reference evidence="3 4" key="1">
    <citation type="submission" date="2019-03" db="EMBL/GenBank/DDBJ databases">
        <authorList>
            <consortium name="Pathogen Informatics"/>
        </authorList>
    </citation>
    <scope>NUCLEOTIDE SEQUENCE</scope>
    <source>
        <strain evidence="3">5012STDY7626358</strain>
        <strain evidence="1 4">5012STDY7626430</strain>
        <strain evidence="2">5012STDY7626444</strain>
    </source>
</reference>
<gene>
    <name evidence="3" type="ORF">SAMEA4873559_01716</name>
    <name evidence="1" type="ORF">SAMEA4873632_02266</name>
    <name evidence="2" type="ORF">SAMEA4873646_00213</name>
</gene>
<organism evidence="3">
    <name type="scientific">Klebsiella pneumoniae</name>
    <dbReference type="NCBI Taxonomy" id="573"/>
    <lineage>
        <taxon>Bacteria</taxon>
        <taxon>Pseudomonadati</taxon>
        <taxon>Pseudomonadota</taxon>
        <taxon>Gammaproteobacteria</taxon>
        <taxon>Enterobacterales</taxon>
        <taxon>Enterobacteriaceae</taxon>
        <taxon>Klebsiella/Raoultella group</taxon>
        <taxon>Klebsiella</taxon>
        <taxon>Klebsiella pneumoniae complex</taxon>
    </lineage>
</organism>
<dbReference type="Pfam" id="PF06892">
    <property type="entry name" value="Phage_CP76"/>
    <property type="match status" value="1"/>
</dbReference>
<evidence type="ECO:0000313" key="4">
    <source>
        <dbReference type="Proteomes" id="UP000376235"/>
    </source>
</evidence>
<dbReference type="InterPro" id="IPR048188">
    <property type="entry name" value="YmfL-like"/>
</dbReference>
<name>A0A486MHV5_KLEPN</name>
<evidence type="ECO:0000313" key="1">
    <source>
        <dbReference type="EMBL" id="VGK84782.1"/>
    </source>
</evidence>
<dbReference type="EMBL" id="CAAHCC010000003">
    <property type="protein sequence ID" value="VGK84782.1"/>
    <property type="molecule type" value="Genomic_DNA"/>
</dbReference>
<evidence type="ECO:0000313" key="3">
    <source>
        <dbReference type="EMBL" id="VGM17839.1"/>
    </source>
</evidence>
<protein>
    <submittedName>
        <fullName evidence="3">Uncharacterized protein</fullName>
    </submittedName>
</protein>
<accession>A0A486MHV5</accession>
<dbReference type="Proteomes" id="UP000376235">
    <property type="component" value="Unassembled WGS sequence"/>
</dbReference>
<sequence length="190" mass="21824">MLQKLHIVLMGSLFFDLNFTKRLQIQLLESNYKRKINMVEPNLKEAVKAMCKAYPGGREAMAGALGMTVTQFNNNLYEKNGCRFFEVSELEAMEDISNTSLLADYFARRRGALLVDVPHLEELDRVDLFSRAMRTSAARGQVDQIIEQALEDGVIERHEAEEIMVHHRRHLAAREEEIAAIITLFSRKKK</sequence>
<proteinExistence type="predicted"/>